<keyword evidence="8 19" id="KW-0169">Cobalamin biosynthesis</keyword>
<evidence type="ECO:0000256" key="17">
    <source>
        <dbReference type="ARBA" id="ARBA00048623"/>
    </source>
</evidence>
<dbReference type="EC" id="2.7.8.26" evidence="5 19"/>
<keyword evidence="11 19" id="KW-0460">Magnesium</keyword>
<comment type="cofactor">
    <cofactor evidence="1 19">
        <name>Mg(2+)</name>
        <dbReference type="ChEBI" id="CHEBI:18420"/>
    </cofactor>
</comment>
<evidence type="ECO:0000256" key="1">
    <source>
        <dbReference type="ARBA" id="ARBA00001946"/>
    </source>
</evidence>
<evidence type="ECO:0000256" key="9">
    <source>
        <dbReference type="ARBA" id="ARBA00022679"/>
    </source>
</evidence>
<dbReference type="InterPro" id="IPR003805">
    <property type="entry name" value="CobS"/>
</dbReference>
<evidence type="ECO:0000313" key="21">
    <source>
        <dbReference type="Proteomes" id="UP000092024"/>
    </source>
</evidence>
<comment type="function">
    <text evidence="14 19">Joins adenosylcobinamide-GDP and alpha-ribazole to generate adenosylcobalamin (Ado-cobalamin). Also synthesizes adenosylcobalamin 5'-phosphate from adenosylcobinamide-GDP and alpha-ribazole 5'-phosphate.</text>
</comment>
<feature type="transmembrane region" description="Helical" evidence="19">
    <location>
        <begin position="110"/>
        <end position="134"/>
    </location>
</feature>
<evidence type="ECO:0000256" key="12">
    <source>
        <dbReference type="ARBA" id="ARBA00022989"/>
    </source>
</evidence>
<evidence type="ECO:0000256" key="11">
    <source>
        <dbReference type="ARBA" id="ARBA00022842"/>
    </source>
</evidence>
<dbReference type="GO" id="GO:0005886">
    <property type="term" value="C:plasma membrane"/>
    <property type="evidence" value="ECO:0007669"/>
    <property type="project" value="UniProtKB-SubCell"/>
</dbReference>
<dbReference type="AlphaFoldDB" id="A0A1A5YND9"/>
<comment type="catalytic activity">
    <reaction evidence="18 19">
        <text>alpha-ribazole 5'-phosphate + adenosylcob(III)inamide-GDP = adenosylcob(III)alamin 5'-phosphate + GMP + H(+)</text>
        <dbReference type="Rhea" id="RHEA:23560"/>
        <dbReference type="ChEBI" id="CHEBI:15378"/>
        <dbReference type="ChEBI" id="CHEBI:57918"/>
        <dbReference type="ChEBI" id="CHEBI:58115"/>
        <dbReference type="ChEBI" id="CHEBI:60487"/>
        <dbReference type="ChEBI" id="CHEBI:60493"/>
        <dbReference type="EC" id="2.7.8.26"/>
    </reaction>
</comment>
<evidence type="ECO:0000256" key="13">
    <source>
        <dbReference type="ARBA" id="ARBA00023136"/>
    </source>
</evidence>
<keyword evidence="10 19" id="KW-0812">Transmembrane</keyword>
<dbReference type="GO" id="GO:0051073">
    <property type="term" value="F:adenosylcobinamide-GDP ribazoletransferase activity"/>
    <property type="evidence" value="ECO:0007669"/>
    <property type="project" value="UniProtKB-UniRule"/>
</dbReference>
<evidence type="ECO:0000256" key="8">
    <source>
        <dbReference type="ARBA" id="ARBA00022573"/>
    </source>
</evidence>
<feature type="transmembrane region" description="Helical" evidence="19">
    <location>
        <begin position="215"/>
        <end position="237"/>
    </location>
</feature>
<comment type="pathway">
    <text evidence="3 19">Cofactor biosynthesis; adenosylcobalamin biosynthesis; adenosylcobalamin from cob(II)yrinate a,c-diamide: step 7/7.</text>
</comment>
<keyword evidence="9 19" id="KW-0808">Transferase</keyword>
<keyword evidence="12 19" id="KW-1133">Transmembrane helix</keyword>
<evidence type="ECO:0000256" key="14">
    <source>
        <dbReference type="ARBA" id="ARBA00025228"/>
    </source>
</evidence>
<dbReference type="HAMAP" id="MF_00719">
    <property type="entry name" value="CobS"/>
    <property type="match status" value="1"/>
</dbReference>
<keyword evidence="21" id="KW-1185">Reference proteome</keyword>
<organism evidence="20 21">
    <name type="scientific">Paenibacillus oryzae</name>
    <dbReference type="NCBI Taxonomy" id="1844972"/>
    <lineage>
        <taxon>Bacteria</taxon>
        <taxon>Bacillati</taxon>
        <taxon>Bacillota</taxon>
        <taxon>Bacilli</taxon>
        <taxon>Bacillales</taxon>
        <taxon>Paenibacillaceae</taxon>
        <taxon>Paenibacillus</taxon>
    </lineage>
</organism>
<evidence type="ECO:0000256" key="7">
    <source>
        <dbReference type="ARBA" id="ARBA00022475"/>
    </source>
</evidence>
<keyword evidence="7 19" id="KW-1003">Cell membrane</keyword>
<dbReference type="PANTHER" id="PTHR34148">
    <property type="entry name" value="ADENOSYLCOBINAMIDE-GDP RIBAZOLETRANSFERASE"/>
    <property type="match status" value="1"/>
</dbReference>
<keyword evidence="13 19" id="KW-0472">Membrane</keyword>
<evidence type="ECO:0000256" key="18">
    <source>
        <dbReference type="ARBA" id="ARBA00049504"/>
    </source>
</evidence>
<dbReference type="STRING" id="1844972.A7K91_16895"/>
<evidence type="ECO:0000313" key="20">
    <source>
        <dbReference type="EMBL" id="OBR66920.1"/>
    </source>
</evidence>
<dbReference type="UniPathway" id="UPA00148">
    <property type="reaction ID" value="UER00238"/>
</dbReference>
<feature type="transmembrane region" description="Helical" evidence="19">
    <location>
        <begin position="189"/>
        <end position="208"/>
    </location>
</feature>
<sequence>MKRHAQAIAAAFQFLTRIPVPVSVPFERHVLSLASVYFPLAGTAIGLLAAAWSWLLAQLLPAGPAAVLSLAGWLALSGGLHMDGWMDTADGVLSHRSREKMLEIMKDSRVGAMGVLAAVLLLFLKITILMELFTYSNLSVNSGSSALIAAVLLSSLWSRTWMTVAMACWRPATPDSGLGRLFSGVNYRGAVPAVILAVFLSLIALMIIGINLKEALILIALCVFAAFIVGGVMGIWLNRKLGGLTGDTYGAMNEAVEAAVLLAILLLLL</sequence>
<dbReference type="NCBIfam" id="TIGR00317">
    <property type="entry name" value="cobS"/>
    <property type="match status" value="1"/>
</dbReference>
<feature type="transmembrane region" description="Helical" evidence="19">
    <location>
        <begin position="146"/>
        <end position="169"/>
    </location>
</feature>
<evidence type="ECO:0000256" key="2">
    <source>
        <dbReference type="ARBA" id="ARBA00004651"/>
    </source>
</evidence>
<comment type="subcellular location">
    <subcellularLocation>
        <location evidence="2 19">Cell membrane</location>
        <topology evidence="2 19">Multi-pass membrane protein</topology>
    </subcellularLocation>
</comment>
<proteinExistence type="inferred from homology"/>
<name>A0A1A5YND9_9BACL</name>
<evidence type="ECO:0000256" key="5">
    <source>
        <dbReference type="ARBA" id="ARBA00013200"/>
    </source>
</evidence>
<gene>
    <name evidence="19" type="primary">cobS</name>
    <name evidence="20" type="ORF">A7K91_16895</name>
</gene>
<comment type="caution">
    <text evidence="20">The sequence shown here is derived from an EMBL/GenBank/DDBJ whole genome shotgun (WGS) entry which is preliminary data.</text>
</comment>
<feature type="transmembrane region" description="Helical" evidence="19">
    <location>
        <begin position="29"/>
        <end position="52"/>
    </location>
</feature>
<feature type="transmembrane region" description="Helical" evidence="19">
    <location>
        <begin position="249"/>
        <end position="268"/>
    </location>
</feature>
<dbReference type="Proteomes" id="UP000092024">
    <property type="component" value="Unassembled WGS sequence"/>
</dbReference>
<comment type="catalytic activity">
    <reaction evidence="17 19">
        <text>alpha-ribazole + adenosylcob(III)inamide-GDP = adenosylcob(III)alamin + GMP + H(+)</text>
        <dbReference type="Rhea" id="RHEA:16049"/>
        <dbReference type="ChEBI" id="CHEBI:10329"/>
        <dbReference type="ChEBI" id="CHEBI:15378"/>
        <dbReference type="ChEBI" id="CHEBI:18408"/>
        <dbReference type="ChEBI" id="CHEBI:58115"/>
        <dbReference type="ChEBI" id="CHEBI:60487"/>
        <dbReference type="EC" id="2.7.8.26"/>
    </reaction>
</comment>
<evidence type="ECO:0000256" key="15">
    <source>
        <dbReference type="ARBA" id="ARBA00032605"/>
    </source>
</evidence>
<dbReference type="GO" id="GO:0008818">
    <property type="term" value="F:cobalamin 5'-phosphate synthase activity"/>
    <property type="evidence" value="ECO:0007669"/>
    <property type="project" value="UniProtKB-UniRule"/>
</dbReference>
<feature type="transmembrane region" description="Helical" evidence="19">
    <location>
        <begin position="59"/>
        <end position="76"/>
    </location>
</feature>
<evidence type="ECO:0000256" key="3">
    <source>
        <dbReference type="ARBA" id="ARBA00004663"/>
    </source>
</evidence>
<reference evidence="20 21" key="1">
    <citation type="submission" date="2016-05" db="EMBL/GenBank/DDBJ databases">
        <title>Paenibacillus oryzae. sp. nov., isolated from the rice root.</title>
        <authorList>
            <person name="Zhang J."/>
            <person name="Zhang X."/>
        </authorList>
    </citation>
    <scope>NUCLEOTIDE SEQUENCE [LARGE SCALE GENOMIC DNA]</scope>
    <source>
        <strain evidence="20 21">1DrF-4</strain>
    </source>
</reference>
<accession>A0A1A5YND9</accession>
<evidence type="ECO:0000256" key="10">
    <source>
        <dbReference type="ARBA" id="ARBA00022692"/>
    </source>
</evidence>
<protein>
    <recommendedName>
        <fullName evidence="6 19">Adenosylcobinamide-GDP ribazoletransferase</fullName>
        <ecNumber evidence="5 19">2.7.8.26</ecNumber>
    </recommendedName>
    <alternativeName>
        <fullName evidence="16 19">Cobalamin synthase</fullName>
    </alternativeName>
    <alternativeName>
        <fullName evidence="15 19">Cobalamin-5'-phosphate synthase</fullName>
    </alternativeName>
</protein>
<evidence type="ECO:0000256" key="4">
    <source>
        <dbReference type="ARBA" id="ARBA00010561"/>
    </source>
</evidence>
<comment type="similarity">
    <text evidence="4 19">Belongs to the CobS family.</text>
</comment>
<dbReference type="EMBL" id="LYPA01000043">
    <property type="protein sequence ID" value="OBR66920.1"/>
    <property type="molecule type" value="Genomic_DNA"/>
</dbReference>
<dbReference type="GO" id="GO:0009236">
    <property type="term" value="P:cobalamin biosynthetic process"/>
    <property type="evidence" value="ECO:0007669"/>
    <property type="project" value="UniProtKB-UniRule"/>
</dbReference>
<evidence type="ECO:0000256" key="19">
    <source>
        <dbReference type="HAMAP-Rule" id="MF_00719"/>
    </source>
</evidence>
<evidence type="ECO:0000256" key="6">
    <source>
        <dbReference type="ARBA" id="ARBA00015850"/>
    </source>
</evidence>
<dbReference type="PANTHER" id="PTHR34148:SF1">
    <property type="entry name" value="ADENOSYLCOBINAMIDE-GDP RIBAZOLETRANSFERASE"/>
    <property type="match status" value="1"/>
</dbReference>
<evidence type="ECO:0000256" key="16">
    <source>
        <dbReference type="ARBA" id="ARBA00032853"/>
    </source>
</evidence>
<dbReference type="Pfam" id="PF02654">
    <property type="entry name" value="CobS"/>
    <property type="match status" value="1"/>
</dbReference>